<keyword evidence="2 3" id="KW-0802">TPR repeat</keyword>
<dbReference type="Gramene" id="AUR62026203-RA">
    <property type="protein sequence ID" value="AUR62026203-RA:cds"/>
    <property type="gene ID" value="AUR62026203"/>
</dbReference>
<organism evidence="4 5">
    <name type="scientific">Chenopodium quinoa</name>
    <name type="common">Quinoa</name>
    <dbReference type="NCBI Taxonomy" id="63459"/>
    <lineage>
        <taxon>Eukaryota</taxon>
        <taxon>Viridiplantae</taxon>
        <taxon>Streptophyta</taxon>
        <taxon>Embryophyta</taxon>
        <taxon>Tracheophyta</taxon>
        <taxon>Spermatophyta</taxon>
        <taxon>Magnoliopsida</taxon>
        <taxon>eudicotyledons</taxon>
        <taxon>Gunneridae</taxon>
        <taxon>Pentapetalae</taxon>
        <taxon>Caryophyllales</taxon>
        <taxon>Chenopodiaceae</taxon>
        <taxon>Chenopodioideae</taxon>
        <taxon>Atripliceae</taxon>
        <taxon>Chenopodium</taxon>
    </lineage>
</organism>
<dbReference type="InterPro" id="IPR019734">
    <property type="entry name" value="TPR_rpt"/>
</dbReference>
<dbReference type="PANTHER" id="PTHR11242">
    <property type="entry name" value="ARYL HYDROCARBON RECEPTOR INTERACTING PROTEIN RELATED"/>
    <property type="match status" value="1"/>
</dbReference>
<dbReference type="PROSITE" id="PS50005">
    <property type="entry name" value="TPR"/>
    <property type="match status" value="1"/>
</dbReference>
<accession>A0A803MAT6</accession>
<evidence type="ECO:0000313" key="4">
    <source>
        <dbReference type="EnsemblPlants" id="AUR62026203-RA:cds"/>
    </source>
</evidence>
<dbReference type="EnsemblPlants" id="AUR62026203-RA">
    <property type="protein sequence ID" value="AUR62026203-RA:cds"/>
    <property type="gene ID" value="AUR62026203"/>
</dbReference>
<dbReference type="InterPro" id="IPR011990">
    <property type="entry name" value="TPR-like_helical_dom_sf"/>
</dbReference>
<evidence type="ECO:0000256" key="1">
    <source>
        <dbReference type="ARBA" id="ARBA00022737"/>
    </source>
</evidence>
<dbReference type="Gene3D" id="1.25.40.10">
    <property type="entry name" value="Tetratricopeptide repeat domain"/>
    <property type="match status" value="1"/>
</dbReference>
<dbReference type="SMART" id="SM00028">
    <property type="entry name" value="TPR"/>
    <property type="match status" value="2"/>
</dbReference>
<name>A0A803MAT6_CHEQI</name>
<dbReference type="Proteomes" id="UP000596660">
    <property type="component" value="Unplaced"/>
</dbReference>
<reference evidence="4" key="2">
    <citation type="submission" date="2021-03" db="UniProtKB">
        <authorList>
            <consortium name="EnsemblPlants"/>
        </authorList>
    </citation>
    <scope>IDENTIFICATION</scope>
</reference>
<proteinExistence type="predicted"/>
<dbReference type="AlphaFoldDB" id="A0A803MAT6"/>
<dbReference type="InterPro" id="IPR039663">
    <property type="entry name" value="AIP/AIPL1/TTC9"/>
</dbReference>
<sequence>MILTPCRGRAPHLFKSLGVPPAVKRKRSQVDLTPTISTSIKLQPRFAGKYLLLLVNYRRFFGLLTLWEVFGVVNFFSSSTMGVFEELRGDLYFAQFEEEEFSSHKLEKIVGELENPFGVLKLVSSLKDEGNQLYKQSNMVLAIAKYSFALKILSFVLRNFDKVGQLCSTVLCYDNSNAKAYFRRAVAALELNKRDLAFMDHLQAIRIEPNNKEFQQKPRR</sequence>
<dbReference type="SUPFAM" id="SSF48452">
    <property type="entry name" value="TPR-like"/>
    <property type="match status" value="1"/>
</dbReference>
<evidence type="ECO:0000313" key="5">
    <source>
        <dbReference type="Proteomes" id="UP000596660"/>
    </source>
</evidence>
<feature type="repeat" description="TPR" evidence="3">
    <location>
        <begin position="178"/>
        <end position="211"/>
    </location>
</feature>
<keyword evidence="5" id="KW-1185">Reference proteome</keyword>
<evidence type="ECO:0000256" key="3">
    <source>
        <dbReference type="PROSITE-ProRule" id="PRU00339"/>
    </source>
</evidence>
<dbReference type="PANTHER" id="PTHR11242:SF0">
    <property type="entry name" value="TPR_REGION DOMAIN-CONTAINING PROTEIN"/>
    <property type="match status" value="1"/>
</dbReference>
<evidence type="ECO:0000256" key="2">
    <source>
        <dbReference type="ARBA" id="ARBA00022803"/>
    </source>
</evidence>
<keyword evidence="1" id="KW-0677">Repeat</keyword>
<reference evidence="4" key="1">
    <citation type="journal article" date="2017" name="Nature">
        <title>The genome of Chenopodium quinoa.</title>
        <authorList>
            <person name="Jarvis D.E."/>
            <person name="Ho Y.S."/>
            <person name="Lightfoot D.J."/>
            <person name="Schmoeckel S.M."/>
            <person name="Li B."/>
            <person name="Borm T.J.A."/>
            <person name="Ohyanagi H."/>
            <person name="Mineta K."/>
            <person name="Michell C.T."/>
            <person name="Saber N."/>
            <person name="Kharbatia N.M."/>
            <person name="Rupper R.R."/>
            <person name="Sharp A.R."/>
            <person name="Dally N."/>
            <person name="Boughton B.A."/>
            <person name="Woo Y.H."/>
            <person name="Gao G."/>
            <person name="Schijlen E.G.W.M."/>
            <person name="Guo X."/>
            <person name="Momin A.A."/>
            <person name="Negrao S."/>
            <person name="Al-Babili S."/>
            <person name="Gehring C."/>
            <person name="Roessner U."/>
            <person name="Jung C."/>
            <person name="Murphy K."/>
            <person name="Arold S.T."/>
            <person name="Gojobori T."/>
            <person name="van der Linden C.G."/>
            <person name="van Loo E.N."/>
            <person name="Jellen E.N."/>
            <person name="Maughan P.J."/>
            <person name="Tester M."/>
        </authorList>
    </citation>
    <scope>NUCLEOTIDE SEQUENCE [LARGE SCALE GENOMIC DNA]</scope>
    <source>
        <strain evidence="4">cv. PI 614886</strain>
    </source>
</reference>
<protein>
    <submittedName>
        <fullName evidence="4">Uncharacterized protein</fullName>
    </submittedName>
</protein>